<evidence type="ECO:0000313" key="3">
    <source>
        <dbReference type="EMBL" id="CAB4198750.1"/>
    </source>
</evidence>
<name>A0A6J5PWI6_9CAUD</name>
<dbReference type="EMBL" id="LR797263">
    <property type="protein sequence ID" value="CAB4198750.1"/>
    <property type="molecule type" value="Genomic_DNA"/>
</dbReference>
<accession>A0A6J5PWI6</accession>
<dbReference type="EMBL" id="LR797011">
    <property type="protein sequence ID" value="CAB4181564.1"/>
    <property type="molecule type" value="Genomic_DNA"/>
</dbReference>
<evidence type="ECO:0000313" key="5">
    <source>
        <dbReference type="EMBL" id="CAB5227143.1"/>
    </source>
</evidence>
<evidence type="ECO:0000313" key="1">
    <source>
        <dbReference type="EMBL" id="CAB4176220.1"/>
    </source>
</evidence>
<proteinExistence type="predicted"/>
<reference evidence="1" key="1">
    <citation type="submission" date="2020-05" db="EMBL/GenBank/DDBJ databases">
        <authorList>
            <person name="Chiriac C."/>
            <person name="Salcher M."/>
            <person name="Ghai R."/>
            <person name="Kavagutti S V."/>
        </authorList>
    </citation>
    <scope>NUCLEOTIDE SEQUENCE</scope>
</reference>
<dbReference type="EMBL" id="LR797370">
    <property type="protein sequence ID" value="CAB4210507.1"/>
    <property type="molecule type" value="Genomic_DNA"/>
</dbReference>
<dbReference type="EMBL" id="LR798372">
    <property type="protein sequence ID" value="CAB5227143.1"/>
    <property type="molecule type" value="Genomic_DNA"/>
</dbReference>
<dbReference type="EMBL" id="LR796938">
    <property type="protein sequence ID" value="CAB4176220.1"/>
    <property type="molecule type" value="Genomic_DNA"/>
</dbReference>
<evidence type="ECO:0000313" key="4">
    <source>
        <dbReference type="EMBL" id="CAB4210507.1"/>
    </source>
</evidence>
<organism evidence="1">
    <name type="scientific">uncultured Caudovirales phage</name>
    <dbReference type="NCBI Taxonomy" id="2100421"/>
    <lineage>
        <taxon>Viruses</taxon>
        <taxon>Duplodnaviria</taxon>
        <taxon>Heunggongvirae</taxon>
        <taxon>Uroviricota</taxon>
        <taxon>Caudoviricetes</taxon>
        <taxon>Peduoviridae</taxon>
        <taxon>Maltschvirus</taxon>
        <taxon>Maltschvirus maltsch</taxon>
    </lineage>
</organism>
<evidence type="ECO:0000313" key="2">
    <source>
        <dbReference type="EMBL" id="CAB4181564.1"/>
    </source>
</evidence>
<protein>
    <submittedName>
        <fullName evidence="1">Uncharacterized protein</fullName>
    </submittedName>
</protein>
<gene>
    <name evidence="2" type="ORF">UFOVP1075_49</name>
    <name evidence="3" type="ORF">UFOVP1312_41</name>
    <name evidence="4" type="ORF">UFOVP1426_17</name>
    <name evidence="5" type="ORF">UFOVP1522_6</name>
    <name evidence="1" type="ORF">UFOVP989_17</name>
</gene>
<sequence length="112" mass="12632">MTREEAHQLVDALFDINENDKTTLVATEPIEAEVVEETPARVLPEGKRAVRTKSSGDRVYCLDEVKKTRQWVTNPQILNGLGFQSEDVVEVDDSELLKYQMGPALYKLPENA</sequence>